<keyword evidence="1" id="KW-0678">Repressor</keyword>
<dbReference type="Pfam" id="PF22811">
    <property type="entry name" value="Zn_ribbon_NrdR"/>
    <property type="match status" value="1"/>
</dbReference>
<organism evidence="8">
    <name type="scientific">bioreactor metagenome</name>
    <dbReference type="NCBI Taxonomy" id="1076179"/>
    <lineage>
        <taxon>unclassified sequences</taxon>
        <taxon>metagenomes</taxon>
        <taxon>ecological metagenomes</taxon>
    </lineage>
</organism>
<dbReference type="InterPro" id="IPR005144">
    <property type="entry name" value="ATP-cone_dom"/>
</dbReference>
<evidence type="ECO:0000256" key="3">
    <source>
        <dbReference type="ARBA" id="ARBA00022840"/>
    </source>
</evidence>
<keyword evidence="2" id="KW-0547">Nucleotide-binding</keyword>
<evidence type="ECO:0000256" key="2">
    <source>
        <dbReference type="ARBA" id="ARBA00022741"/>
    </source>
</evidence>
<dbReference type="HAMAP" id="MF_00440">
    <property type="entry name" value="NrdR"/>
    <property type="match status" value="1"/>
</dbReference>
<dbReference type="PANTHER" id="PTHR30455">
    <property type="entry name" value="TRANSCRIPTIONAL REPRESSOR NRDR"/>
    <property type="match status" value="1"/>
</dbReference>
<feature type="domain" description="ATP-cone" evidence="7">
    <location>
        <begin position="49"/>
        <end position="139"/>
    </location>
</feature>
<evidence type="ECO:0000259" key="7">
    <source>
        <dbReference type="PROSITE" id="PS51161"/>
    </source>
</evidence>
<keyword evidence="5" id="KW-0238">DNA-binding</keyword>
<dbReference type="GO" id="GO:0008270">
    <property type="term" value="F:zinc ion binding"/>
    <property type="evidence" value="ECO:0007669"/>
    <property type="project" value="InterPro"/>
</dbReference>
<evidence type="ECO:0000256" key="4">
    <source>
        <dbReference type="ARBA" id="ARBA00023015"/>
    </source>
</evidence>
<dbReference type="Pfam" id="PF03477">
    <property type="entry name" value="ATP-cone"/>
    <property type="match status" value="1"/>
</dbReference>
<dbReference type="EMBL" id="VSSQ01007006">
    <property type="protein sequence ID" value="MPM34544.1"/>
    <property type="molecule type" value="Genomic_DNA"/>
</dbReference>
<dbReference type="GO" id="GO:0003677">
    <property type="term" value="F:DNA binding"/>
    <property type="evidence" value="ECO:0007669"/>
    <property type="project" value="UniProtKB-KW"/>
</dbReference>
<evidence type="ECO:0000256" key="6">
    <source>
        <dbReference type="ARBA" id="ARBA00023163"/>
    </source>
</evidence>
<evidence type="ECO:0000256" key="5">
    <source>
        <dbReference type="ARBA" id="ARBA00023125"/>
    </source>
</evidence>
<protein>
    <submittedName>
        <fullName evidence="8">Transcriptional repressor NrdR</fullName>
    </submittedName>
</protein>
<evidence type="ECO:0000256" key="1">
    <source>
        <dbReference type="ARBA" id="ARBA00022491"/>
    </source>
</evidence>
<keyword evidence="3" id="KW-0067">ATP-binding</keyword>
<dbReference type="NCBIfam" id="TIGR00244">
    <property type="entry name" value="transcriptional regulator NrdR"/>
    <property type="match status" value="1"/>
</dbReference>
<evidence type="ECO:0000313" key="8">
    <source>
        <dbReference type="EMBL" id="MPM34544.1"/>
    </source>
</evidence>
<accession>A0A644Z9A6</accession>
<dbReference type="PROSITE" id="PS51161">
    <property type="entry name" value="ATP_CONE"/>
    <property type="match status" value="1"/>
</dbReference>
<gene>
    <name evidence="8" type="primary">nrdR_14</name>
    <name evidence="8" type="ORF">SDC9_81130</name>
</gene>
<dbReference type="GO" id="GO:0045892">
    <property type="term" value="P:negative regulation of DNA-templated transcription"/>
    <property type="evidence" value="ECO:0007669"/>
    <property type="project" value="InterPro"/>
</dbReference>
<name>A0A644Z9A6_9ZZZZ</name>
<keyword evidence="4" id="KW-0805">Transcription regulation</keyword>
<proteinExistence type="inferred from homology"/>
<comment type="caution">
    <text evidence="8">The sequence shown here is derived from an EMBL/GenBank/DDBJ whole genome shotgun (WGS) entry which is preliminary data.</text>
</comment>
<dbReference type="PANTHER" id="PTHR30455:SF2">
    <property type="entry name" value="TRANSCRIPTIONAL REPRESSOR NRDR"/>
    <property type="match status" value="1"/>
</dbReference>
<dbReference type="InterPro" id="IPR003796">
    <property type="entry name" value="RNR_NrdR-like"/>
</dbReference>
<dbReference type="InterPro" id="IPR055173">
    <property type="entry name" value="NrdR-like_N"/>
</dbReference>
<reference evidence="8" key="1">
    <citation type="submission" date="2019-08" db="EMBL/GenBank/DDBJ databases">
        <authorList>
            <person name="Kucharzyk K."/>
            <person name="Murdoch R.W."/>
            <person name="Higgins S."/>
            <person name="Loffler F."/>
        </authorList>
    </citation>
    <scope>NUCLEOTIDE SEQUENCE</scope>
</reference>
<dbReference type="AlphaFoldDB" id="A0A644Z9A6"/>
<sequence>MKCPYCHADDSRVIDSRPIEDGEAIRRRRECVVCGKRFTTFEEVEQTAMVVVKRDGRREVFDRNKIMGGLLRACEKRPIPVETLHKLANDVELEMRNLLQPEIPTRFIGEAVMKRLREVDTVAYVRFASVYRHFEDIDHFMVELKKLSKDEKVKN</sequence>
<keyword evidence="6" id="KW-0804">Transcription</keyword>
<dbReference type="GO" id="GO:0005524">
    <property type="term" value="F:ATP binding"/>
    <property type="evidence" value="ECO:0007669"/>
    <property type="project" value="UniProtKB-KW"/>
</dbReference>